<evidence type="ECO:0000313" key="2">
    <source>
        <dbReference type="EMBL" id="KAG3212407.1"/>
    </source>
</evidence>
<accession>A0A8T1K9W0</accession>
<dbReference type="Proteomes" id="UP000736787">
    <property type="component" value="Unassembled WGS sequence"/>
</dbReference>
<gene>
    <name evidence="1" type="ORF">PC117_g22402</name>
    <name evidence="2" type="ORF">PC129_g16628</name>
</gene>
<evidence type="ECO:0000313" key="3">
    <source>
        <dbReference type="Proteomes" id="UP000736787"/>
    </source>
</evidence>
<dbReference type="AlphaFoldDB" id="A0A8T1K9W0"/>
<evidence type="ECO:0000313" key="1">
    <source>
        <dbReference type="EMBL" id="KAG2898954.1"/>
    </source>
</evidence>
<reference evidence="1" key="1">
    <citation type="submission" date="2018-10" db="EMBL/GenBank/DDBJ databases">
        <title>Effector identification in a new, highly contiguous assembly of the strawberry crown rot pathogen Phytophthora cactorum.</title>
        <authorList>
            <person name="Armitage A.D."/>
            <person name="Nellist C.F."/>
            <person name="Bates H."/>
            <person name="Vickerstaff R.J."/>
            <person name="Harrison R.J."/>
        </authorList>
    </citation>
    <scope>NUCLEOTIDE SEQUENCE</scope>
    <source>
        <strain evidence="1">4040</strain>
        <strain evidence="2">P421</strain>
    </source>
</reference>
<dbReference type="EMBL" id="RCMV01000841">
    <property type="protein sequence ID" value="KAG3212407.1"/>
    <property type="molecule type" value="Genomic_DNA"/>
</dbReference>
<name>A0A8T1K9W0_9STRA</name>
<dbReference type="EMBL" id="RCMK01001229">
    <property type="protein sequence ID" value="KAG2898954.1"/>
    <property type="molecule type" value="Genomic_DNA"/>
</dbReference>
<sequence length="35" mass="3939">MSKEKEETRRYPGAIARGLIPMVGQTLESRLDPAH</sequence>
<protein>
    <submittedName>
        <fullName evidence="1">Uncharacterized protein</fullName>
    </submittedName>
</protein>
<dbReference type="Proteomes" id="UP000760860">
    <property type="component" value="Unassembled WGS sequence"/>
</dbReference>
<comment type="caution">
    <text evidence="1">The sequence shown here is derived from an EMBL/GenBank/DDBJ whole genome shotgun (WGS) entry which is preliminary data.</text>
</comment>
<proteinExistence type="predicted"/>
<organism evidence="1 3">
    <name type="scientific">Phytophthora cactorum</name>
    <dbReference type="NCBI Taxonomy" id="29920"/>
    <lineage>
        <taxon>Eukaryota</taxon>
        <taxon>Sar</taxon>
        <taxon>Stramenopiles</taxon>
        <taxon>Oomycota</taxon>
        <taxon>Peronosporomycetes</taxon>
        <taxon>Peronosporales</taxon>
        <taxon>Peronosporaceae</taxon>
        <taxon>Phytophthora</taxon>
    </lineage>
</organism>